<dbReference type="InterPro" id="IPR000572">
    <property type="entry name" value="OxRdtase_Mopterin-bd_dom"/>
</dbReference>
<name>A0ABY4YIF2_9MICO</name>
<dbReference type="RefSeq" id="WP_252621181.1">
    <property type="nucleotide sequence ID" value="NZ_CP099490.1"/>
</dbReference>
<evidence type="ECO:0000259" key="8">
    <source>
        <dbReference type="Pfam" id="PF01292"/>
    </source>
</evidence>
<evidence type="ECO:0000256" key="5">
    <source>
        <dbReference type="ARBA" id="ARBA00023136"/>
    </source>
</evidence>
<keyword evidence="5 6" id="KW-0472">Membrane</keyword>
<comment type="subcellular location">
    <subcellularLocation>
        <location evidence="1">Cell membrane</location>
        <topology evidence="1">Multi-pass membrane protein</topology>
    </subcellularLocation>
</comment>
<dbReference type="InterPro" id="IPR016174">
    <property type="entry name" value="Di-haem_cyt_TM"/>
</dbReference>
<dbReference type="SUPFAM" id="SSF56524">
    <property type="entry name" value="Oxidoreductase molybdopterin-binding domain"/>
    <property type="match status" value="1"/>
</dbReference>
<keyword evidence="10" id="KW-1185">Reference proteome</keyword>
<dbReference type="Gene3D" id="1.20.950.20">
    <property type="entry name" value="Transmembrane di-heme cytochromes, Chain C"/>
    <property type="match status" value="1"/>
</dbReference>
<keyword evidence="3 6" id="KW-0812">Transmembrane</keyword>
<keyword evidence="4 6" id="KW-1133">Transmembrane helix</keyword>
<organism evidence="9 10">
    <name type="scientific">Ornithinimicrobium cryptoxanthini</name>
    <dbReference type="NCBI Taxonomy" id="2934161"/>
    <lineage>
        <taxon>Bacteria</taxon>
        <taxon>Bacillati</taxon>
        <taxon>Actinomycetota</taxon>
        <taxon>Actinomycetes</taxon>
        <taxon>Micrococcales</taxon>
        <taxon>Ornithinimicrobiaceae</taxon>
        <taxon>Ornithinimicrobium</taxon>
    </lineage>
</organism>
<feature type="transmembrane region" description="Helical" evidence="6">
    <location>
        <begin position="263"/>
        <end position="284"/>
    </location>
</feature>
<evidence type="ECO:0000259" key="7">
    <source>
        <dbReference type="Pfam" id="PF00174"/>
    </source>
</evidence>
<dbReference type="InterPro" id="IPR036374">
    <property type="entry name" value="OxRdtase_Mopterin-bd_sf"/>
</dbReference>
<evidence type="ECO:0000256" key="6">
    <source>
        <dbReference type="SAM" id="Phobius"/>
    </source>
</evidence>
<evidence type="ECO:0000256" key="2">
    <source>
        <dbReference type="ARBA" id="ARBA00022475"/>
    </source>
</evidence>
<sequence>MAADAVICQVTPRPFTWKRQEMNPDFPFWLRASHLINFILIGMLLRSGWEILSSLPRLWWRKDSAPGTEWLKFTKRELPKEEGVYTSLMDEKSLSPLIGLPGRENVGLGRHWHGASVMLWVLNGIVYVGLLFGTGLWRRIIPTSWDVFPQAFESLKVYLSFSVPGIEHYQPYDPLQMLGYTFVIFILAPFMMLTGVAMSPAIRSRYPWYVKFWGGHQGARSLHFIGMVLMAGFVIMHVGLVFLVHREYNLVHMVFGDVDTARYAQAFVIIISTIVAVLVFWIALSYLTLANRVRAHGILVRFTELGRKIFLNWMRPRSSVQTSYTDEDISEFHWTNGLPPTEEESPEWVAARDNDWDGYTIAIGDDINGTSREITLDELREMPQVSYIATHTCMQGWSATSRWTGVRLVDLLGERPEGANYVIVESYGLAQKMIDNRPREPFYATFDIDTVGEQDTILAYERNGRPVDIHLGGPARMRVESNHGYKHVKWVRSIRWIADYADYGDGRGGTREDSALQAFNGRI</sequence>
<dbReference type="EMBL" id="CP099490">
    <property type="protein sequence ID" value="USQ76478.1"/>
    <property type="molecule type" value="Genomic_DNA"/>
</dbReference>
<dbReference type="Pfam" id="PF01292">
    <property type="entry name" value="Ni_hydr_CYTB"/>
    <property type="match status" value="1"/>
</dbReference>
<feature type="domain" description="Oxidoreductase molybdopterin-binding" evidence="7">
    <location>
        <begin position="354"/>
        <end position="497"/>
    </location>
</feature>
<dbReference type="PANTHER" id="PTHR43032:SF2">
    <property type="entry name" value="BLL0505 PROTEIN"/>
    <property type="match status" value="1"/>
</dbReference>
<feature type="transmembrane region" description="Helical" evidence="6">
    <location>
        <begin position="117"/>
        <end position="137"/>
    </location>
</feature>
<reference evidence="9" key="1">
    <citation type="submission" date="2022-06" db="EMBL/GenBank/DDBJ databases">
        <title>Ornithinimicrobium JY.X270.</title>
        <authorList>
            <person name="Huang Y."/>
        </authorList>
    </citation>
    <scope>NUCLEOTIDE SEQUENCE</scope>
    <source>
        <strain evidence="9">JY.X270</strain>
    </source>
</reference>
<evidence type="ECO:0000256" key="4">
    <source>
        <dbReference type="ARBA" id="ARBA00022989"/>
    </source>
</evidence>
<evidence type="ECO:0000256" key="3">
    <source>
        <dbReference type="ARBA" id="ARBA00022692"/>
    </source>
</evidence>
<dbReference type="PANTHER" id="PTHR43032">
    <property type="entry name" value="PROTEIN-METHIONINE-SULFOXIDE REDUCTASE"/>
    <property type="match status" value="1"/>
</dbReference>
<evidence type="ECO:0000313" key="9">
    <source>
        <dbReference type="EMBL" id="USQ76478.1"/>
    </source>
</evidence>
<dbReference type="Gene3D" id="3.90.420.10">
    <property type="entry name" value="Oxidoreductase, molybdopterin-binding domain"/>
    <property type="match status" value="1"/>
</dbReference>
<dbReference type="Pfam" id="PF00174">
    <property type="entry name" value="Oxidored_molyb"/>
    <property type="match status" value="1"/>
</dbReference>
<dbReference type="SUPFAM" id="SSF81342">
    <property type="entry name" value="Transmembrane di-heme cytochromes"/>
    <property type="match status" value="1"/>
</dbReference>
<feature type="transmembrane region" description="Helical" evidence="6">
    <location>
        <begin position="177"/>
        <end position="202"/>
    </location>
</feature>
<dbReference type="Proteomes" id="UP001056535">
    <property type="component" value="Chromosome"/>
</dbReference>
<dbReference type="InterPro" id="IPR011577">
    <property type="entry name" value="Cyt_b561_bac/Ni-Hgenase"/>
</dbReference>
<evidence type="ECO:0000256" key="1">
    <source>
        <dbReference type="ARBA" id="ARBA00004651"/>
    </source>
</evidence>
<proteinExistence type="predicted"/>
<protein>
    <submittedName>
        <fullName evidence="9">Cytochrome b/b6 domain-containing protein</fullName>
    </submittedName>
</protein>
<evidence type="ECO:0000313" key="10">
    <source>
        <dbReference type="Proteomes" id="UP001056535"/>
    </source>
</evidence>
<accession>A0ABY4YIF2</accession>
<feature type="transmembrane region" description="Helical" evidence="6">
    <location>
        <begin position="222"/>
        <end position="243"/>
    </location>
</feature>
<feature type="domain" description="Cytochrome b561 bacterial/Ni-hydrogenase" evidence="8">
    <location>
        <begin position="26"/>
        <end position="255"/>
    </location>
</feature>
<gene>
    <name evidence="9" type="ORF">NF557_00650</name>
</gene>
<keyword evidence="2" id="KW-1003">Cell membrane</keyword>